<dbReference type="InterPro" id="IPR001128">
    <property type="entry name" value="Cyt_P450"/>
</dbReference>
<evidence type="ECO:0000256" key="2">
    <source>
        <dbReference type="RuleBase" id="RU000461"/>
    </source>
</evidence>
<dbReference type="GO" id="GO:0016705">
    <property type="term" value="F:oxidoreductase activity, acting on paired donors, with incorporation or reduction of molecular oxygen"/>
    <property type="evidence" value="ECO:0007669"/>
    <property type="project" value="InterPro"/>
</dbReference>
<dbReference type="PROSITE" id="PS00086">
    <property type="entry name" value="CYTOCHROME_P450"/>
    <property type="match status" value="1"/>
</dbReference>
<dbReference type="EMBL" id="AXCW01000134">
    <property type="protein sequence ID" value="EYR63053.1"/>
    <property type="molecule type" value="Genomic_DNA"/>
</dbReference>
<dbReference type="GO" id="GO:0005506">
    <property type="term" value="F:iron ion binding"/>
    <property type="evidence" value="ECO:0007669"/>
    <property type="project" value="InterPro"/>
</dbReference>
<dbReference type="GO" id="GO:0020037">
    <property type="term" value="F:heme binding"/>
    <property type="evidence" value="ECO:0007669"/>
    <property type="project" value="InterPro"/>
</dbReference>
<sequence>MTHLSTDLTDLRTTGTPGEGAAGDGARSGCPVAHGSDGVWTLSTHAAVVQAALDPESFSNAVSRHLQVPNGLDGPAHAAFRTVVERYFTPGRMAAVEPVVRRVATDLVAGLTVPGQVDAVEVGAVFAVRAQCAWLGWPADLEEGLLRWMADHRAATRSGDPARTGEVAARFTALVRSLTDARRAAGADAPDDVTTELVRDHVDGRPLTDEEIVSVLRNWTGGDLTSMALAAGVVLTHLADDPDLQARVRDGMPDRELDAVLDEILRIDDPFIGSRRVTTRPVTVAGTQVPAGARVVLSWTAANRDPAAFGDPDVLDPERNAPANLVWGTGSHVCPGRPLATLELRLLVREVLAATTAVEPDPDRPRQRELPPAGGFAVAPVVLR</sequence>
<keyword evidence="2" id="KW-0503">Monooxygenase</keyword>
<evidence type="ECO:0000256" key="3">
    <source>
        <dbReference type="SAM" id="MobiDB-lite"/>
    </source>
</evidence>
<dbReference type="InterPro" id="IPR017972">
    <property type="entry name" value="Cyt_P450_CS"/>
</dbReference>
<evidence type="ECO:0000313" key="5">
    <source>
        <dbReference type="Proteomes" id="UP000019753"/>
    </source>
</evidence>
<dbReference type="SUPFAM" id="SSF48264">
    <property type="entry name" value="Cytochrome P450"/>
    <property type="match status" value="1"/>
</dbReference>
<dbReference type="Proteomes" id="UP000019753">
    <property type="component" value="Unassembled WGS sequence"/>
</dbReference>
<dbReference type="Pfam" id="PF00067">
    <property type="entry name" value="p450"/>
    <property type="match status" value="1"/>
</dbReference>
<feature type="region of interest" description="Disordered" evidence="3">
    <location>
        <begin position="1"/>
        <end position="29"/>
    </location>
</feature>
<dbReference type="Gene3D" id="1.10.630.10">
    <property type="entry name" value="Cytochrome P450"/>
    <property type="match status" value="1"/>
</dbReference>
<accession>A0A021VPK7</accession>
<dbReference type="GO" id="GO:0004497">
    <property type="term" value="F:monooxygenase activity"/>
    <property type="evidence" value="ECO:0007669"/>
    <property type="project" value="UniProtKB-KW"/>
</dbReference>
<feature type="compositionally biased region" description="Polar residues" evidence="3">
    <location>
        <begin position="1"/>
        <end position="16"/>
    </location>
</feature>
<name>A0A021VPK7_9CELL</name>
<proteinExistence type="inferred from homology"/>
<keyword evidence="5" id="KW-1185">Reference proteome</keyword>
<dbReference type="InterPro" id="IPR002397">
    <property type="entry name" value="Cyt_P450_B"/>
</dbReference>
<dbReference type="InterPro" id="IPR036396">
    <property type="entry name" value="Cyt_P450_sf"/>
</dbReference>
<organism evidence="4 5">
    <name type="scientific">Actinotalea ferrariae CF5-4</name>
    <dbReference type="NCBI Taxonomy" id="948458"/>
    <lineage>
        <taxon>Bacteria</taxon>
        <taxon>Bacillati</taxon>
        <taxon>Actinomycetota</taxon>
        <taxon>Actinomycetes</taxon>
        <taxon>Micrococcales</taxon>
        <taxon>Cellulomonadaceae</taxon>
        <taxon>Actinotalea</taxon>
    </lineage>
</organism>
<dbReference type="AlphaFoldDB" id="A0A021VPK7"/>
<comment type="caution">
    <text evidence="4">The sequence shown here is derived from an EMBL/GenBank/DDBJ whole genome shotgun (WGS) entry which is preliminary data.</text>
</comment>
<reference evidence="4 5" key="1">
    <citation type="submission" date="2014-01" db="EMBL/GenBank/DDBJ databases">
        <title>Actinotalea ferrariae CF5-4.</title>
        <authorList>
            <person name="Chen F."/>
            <person name="Li Y."/>
            <person name="Wang G."/>
        </authorList>
    </citation>
    <scope>NUCLEOTIDE SEQUENCE [LARGE SCALE GENOMIC DNA]</scope>
    <source>
        <strain evidence="4 5">CF5-4</strain>
    </source>
</reference>
<dbReference type="RefSeq" id="WP_245612576.1">
    <property type="nucleotide sequence ID" value="NZ_AXCW01000134.1"/>
</dbReference>
<evidence type="ECO:0000256" key="1">
    <source>
        <dbReference type="ARBA" id="ARBA00010617"/>
    </source>
</evidence>
<protein>
    <submittedName>
        <fullName evidence="4">Cytochrome P450</fullName>
    </submittedName>
</protein>
<evidence type="ECO:0000313" key="4">
    <source>
        <dbReference type="EMBL" id="EYR63053.1"/>
    </source>
</evidence>
<keyword evidence="2" id="KW-0479">Metal-binding</keyword>
<keyword evidence="2" id="KW-0408">Iron</keyword>
<gene>
    <name evidence="4" type="ORF">N866_03465</name>
</gene>
<comment type="similarity">
    <text evidence="1 2">Belongs to the cytochrome P450 family.</text>
</comment>
<keyword evidence="2" id="KW-0349">Heme</keyword>
<dbReference type="PRINTS" id="PR00359">
    <property type="entry name" value="BP450"/>
</dbReference>
<keyword evidence="2" id="KW-0560">Oxidoreductase</keyword>
<dbReference type="PANTHER" id="PTHR46696">
    <property type="entry name" value="P450, PUTATIVE (EUROFUNG)-RELATED"/>
    <property type="match status" value="1"/>
</dbReference>
<dbReference type="PANTHER" id="PTHR46696:SF6">
    <property type="entry name" value="P450, PUTATIVE (EUROFUNG)-RELATED"/>
    <property type="match status" value="1"/>
</dbReference>